<keyword evidence="12" id="KW-1185">Reference proteome</keyword>
<keyword evidence="7" id="KW-0256">Endoplasmic reticulum</keyword>
<evidence type="ECO:0000313" key="12">
    <source>
        <dbReference type="Proteomes" id="UP000285301"/>
    </source>
</evidence>
<comment type="similarity">
    <text evidence="2">Belongs to the polyprenol kinase family.</text>
</comment>
<feature type="transmembrane region" description="Helical" evidence="10">
    <location>
        <begin position="239"/>
        <end position="256"/>
    </location>
</feature>
<evidence type="ECO:0000256" key="9">
    <source>
        <dbReference type="ARBA" id="ARBA00023136"/>
    </source>
</evidence>
<dbReference type="GO" id="GO:0004168">
    <property type="term" value="F:dolichol kinase activity"/>
    <property type="evidence" value="ECO:0007669"/>
    <property type="project" value="UniProtKB-EC"/>
</dbReference>
<keyword evidence="6" id="KW-0418">Kinase</keyword>
<dbReference type="Proteomes" id="UP000285301">
    <property type="component" value="Unassembled WGS sequence"/>
</dbReference>
<dbReference type="PANTHER" id="PTHR13205">
    <property type="entry name" value="TRANSMEMBRANE PROTEIN 15-RELATED"/>
    <property type="match status" value="1"/>
</dbReference>
<accession>A0A3S3P3K6</accession>
<protein>
    <recommendedName>
        <fullName evidence="3">dolichol kinase</fullName>
        <ecNumber evidence="3">2.7.1.108</ecNumber>
    </recommendedName>
</protein>
<evidence type="ECO:0000256" key="6">
    <source>
        <dbReference type="ARBA" id="ARBA00022777"/>
    </source>
</evidence>
<organism evidence="11 12">
    <name type="scientific">Dinothrombium tinctorium</name>
    <dbReference type="NCBI Taxonomy" id="1965070"/>
    <lineage>
        <taxon>Eukaryota</taxon>
        <taxon>Metazoa</taxon>
        <taxon>Ecdysozoa</taxon>
        <taxon>Arthropoda</taxon>
        <taxon>Chelicerata</taxon>
        <taxon>Arachnida</taxon>
        <taxon>Acari</taxon>
        <taxon>Acariformes</taxon>
        <taxon>Trombidiformes</taxon>
        <taxon>Prostigmata</taxon>
        <taxon>Anystina</taxon>
        <taxon>Parasitengona</taxon>
        <taxon>Trombidioidea</taxon>
        <taxon>Trombidiidae</taxon>
        <taxon>Dinothrombium</taxon>
    </lineage>
</organism>
<dbReference type="GO" id="GO:0005789">
    <property type="term" value="C:endoplasmic reticulum membrane"/>
    <property type="evidence" value="ECO:0007669"/>
    <property type="project" value="UniProtKB-SubCell"/>
</dbReference>
<feature type="non-terminal residue" evidence="11">
    <location>
        <position position="257"/>
    </location>
</feature>
<keyword evidence="5 10" id="KW-0812">Transmembrane</keyword>
<evidence type="ECO:0000256" key="1">
    <source>
        <dbReference type="ARBA" id="ARBA00004477"/>
    </source>
</evidence>
<reference evidence="11 12" key="1">
    <citation type="journal article" date="2018" name="Gigascience">
        <title>Genomes of trombidid mites reveal novel predicted allergens and laterally-transferred genes associated with secondary metabolism.</title>
        <authorList>
            <person name="Dong X."/>
            <person name="Chaisiri K."/>
            <person name="Xia D."/>
            <person name="Armstrong S.D."/>
            <person name="Fang Y."/>
            <person name="Donnelly M.J."/>
            <person name="Kadowaki T."/>
            <person name="McGarry J.W."/>
            <person name="Darby A.C."/>
            <person name="Makepeace B.L."/>
        </authorList>
    </citation>
    <scope>NUCLEOTIDE SEQUENCE [LARGE SCALE GENOMIC DNA]</scope>
    <source>
        <strain evidence="11">UoL-WK</strain>
    </source>
</reference>
<evidence type="ECO:0000313" key="11">
    <source>
        <dbReference type="EMBL" id="RWS04387.1"/>
    </source>
</evidence>
<comment type="caution">
    <text evidence="11">The sequence shown here is derived from an EMBL/GenBank/DDBJ whole genome shotgun (WGS) entry which is preliminary data.</text>
</comment>
<feature type="non-terminal residue" evidence="11">
    <location>
        <position position="1"/>
    </location>
</feature>
<name>A0A3S3P3K6_9ACAR</name>
<evidence type="ECO:0000256" key="5">
    <source>
        <dbReference type="ARBA" id="ARBA00022692"/>
    </source>
</evidence>
<dbReference type="GO" id="GO:0043048">
    <property type="term" value="P:dolichyl monophosphate biosynthetic process"/>
    <property type="evidence" value="ECO:0007669"/>
    <property type="project" value="TreeGrafter"/>
</dbReference>
<evidence type="ECO:0000256" key="7">
    <source>
        <dbReference type="ARBA" id="ARBA00022824"/>
    </source>
</evidence>
<keyword evidence="9 10" id="KW-0472">Membrane</keyword>
<feature type="transmembrane region" description="Helical" evidence="10">
    <location>
        <begin position="40"/>
        <end position="59"/>
    </location>
</feature>
<evidence type="ECO:0000256" key="2">
    <source>
        <dbReference type="ARBA" id="ARBA00010794"/>
    </source>
</evidence>
<dbReference type="InterPro" id="IPR032974">
    <property type="entry name" value="Polypren_kinase"/>
</dbReference>
<dbReference type="OrthoDB" id="377083at2759"/>
<keyword evidence="8 10" id="KW-1133">Transmembrane helix</keyword>
<gene>
    <name evidence="11" type="ORF">B4U79_02126</name>
</gene>
<feature type="transmembrane region" description="Helical" evidence="10">
    <location>
        <begin position="190"/>
        <end position="209"/>
    </location>
</feature>
<feature type="transmembrane region" description="Helical" evidence="10">
    <location>
        <begin position="120"/>
        <end position="142"/>
    </location>
</feature>
<dbReference type="PANTHER" id="PTHR13205:SF15">
    <property type="entry name" value="DOLICHOL KINASE"/>
    <property type="match status" value="1"/>
</dbReference>
<comment type="subcellular location">
    <subcellularLocation>
        <location evidence="1">Endoplasmic reticulum membrane</location>
        <topology evidence="1">Multi-pass membrane protein</topology>
    </subcellularLocation>
</comment>
<dbReference type="AlphaFoldDB" id="A0A3S3P3K6"/>
<dbReference type="EMBL" id="NCKU01005588">
    <property type="protein sequence ID" value="RWS04387.1"/>
    <property type="molecule type" value="Genomic_DNA"/>
</dbReference>
<evidence type="ECO:0000256" key="4">
    <source>
        <dbReference type="ARBA" id="ARBA00022679"/>
    </source>
</evidence>
<evidence type="ECO:0000256" key="10">
    <source>
        <dbReference type="SAM" id="Phobius"/>
    </source>
</evidence>
<evidence type="ECO:0000256" key="3">
    <source>
        <dbReference type="ARBA" id="ARBA00012132"/>
    </source>
</evidence>
<dbReference type="STRING" id="1965070.A0A3S3P3K6"/>
<sequence length="257" mass="29191">LQNENYCSQHVPTEILQFIFLGLTLILVALQLFRNTPLTNYLIIIVGNGFIYFLIWESIKVEPLSWLVDFLLLTKERTLNFYTLLQVPFSIFSLSLKVLKLPPLGKYIQDSFDTFRDEKDVGALTVSHIYLLVGVCLPLWIFPDLTHPEKMFLASGLISTGFGDTAASFFGSHFGRHKWPKSLKSYEGTLAAFLSQIFGSLFLLLYLDLKISANRVFALSISSFSTSIVEALTKQIDNLIIPLYFNLFLIVAFNLIK</sequence>
<keyword evidence="4" id="KW-0808">Transferase</keyword>
<dbReference type="EC" id="2.7.1.108" evidence="3"/>
<feature type="transmembrane region" description="Helical" evidence="10">
    <location>
        <begin position="79"/>
        <end position="99"/>
    </location>
</feature>
<evidence type="ECO:0000256" key="8">
    <source>
        <dbReference type="ARBA" id="ARBA00022989"/>
    </source>
</evidence>
<feature type="transmembrane region" description="Helical" evidence="10">
    <location>
        <begin position="15"/>
        <end position="33"/>
    </location>
</feature>
<proteinExistence type="inferred from homology"/>